<dbReference type="EMBL" id="BARS01042496">
    <property type="protein sequence ID" value="GAG41796.1"/>
    <property type="molecule type" value="Genomic_DNA"/>
</dbReference>
<gene>
    <name evidence="1" type="ORF">S01H1_64469</name>
</gene>
<dbReference type="AlphaFoldDB" id="X0YZA3"/>
<sequence>MAKVTVPAGVPTVVSAGTANDLIIANGGAAPLFLNTTNPAVDGPALTLAGKDSVVMSAGSAFAASQWVGYSGVGTEAVVVEVA</sequence>
<evidence type="ECO:0000313" key="1">
    <source>
        <dbReference type="EMBL" id="GAG41796.1"/>
    </source>
</evidence>
<protein>
    <submittedName>
        <fullName evidence="1">Uncharacterized protein</fullName>
    </submittedName>
</protein>
<comment type="caution">
    <text evidence="1">The sequence shown here is derived from an EMBL/GenBank/DDBJ whole genome shotgun (WGS) entry which is preliminary data.</text>
</comment>
<accession>X0YZA3</accession>
<proteinExistence type="predicted"/>
<reference evidence="1" key="1">
    <citation type="journal article" date="2014" name="Front. Microbiol.">
        <title>High frequency of phylogenetically diverse reductive dehalogenase-homologous genes in deep subseafloor sedimentary metagenomes.</title>
        <authorList>
            <person name="Kawai M."/>
            <person name="Futagami T."/>
            <person name="Toyoda A."/>
            <person name="Takaki Y."/>
            <person name="Nishi S."/>
            <person name="Hori S."/>
            <person name="Arai W."/>
            <person name="Tsubouchi T."/>
            <person name="Morono Y."/>
            <person name="Uchiyama I."/>
            <person name="Ito T."/>
            <person name="Fujiyama A."/>
            <person name="Inagaki F."/>
            <person name="Takami H."/>
        </authorList>
    </citation>
    <scope>NUCLEOTIDE SEQUENCE</scope>
    <source>
        <strain evidence="1">Expedition CK06-06</strain>
    </source>
</reference>
<organism evidence="1">
    <name type="scientific">marine sediment metagenome</name>
    <dbReference type="NCBI Taxonomy" id="412755"/>
    <lineage>
        <taxon>unclassified sequences</taxon>
        <taxon>metagenomes</taxon>
        <taxon>ecological metagenomes</taxon>
    </lineage>
</organism>
<name>X0YZA3_9ZZZZ</name>